<sequence>MQQMGLGFEQKDEILVLDSDQSNASVQYYPNFIIEPEASNLLSELLSGVEWQAESLWIAGKERLVPRRVAWYGDPDAQYRYSGKLHQPLPWIEPLKRLKAMLQSELNTSFNSVLCNLYRDGKDSMGWHADDEKELGHEPVIASVSLGQARAFHLKHKTNPKLRHKMTLTSGSLLVMQGTTQQYWLHQVPKEPNITEPRINLTFRNIKV</sequence>
<dbReference type="AlphaFoldDB" id="A0A0F6TRA4"/>
<protein>
    <submittedName>
        <fullName evidence="10">2OG-Fe(II) oxygenase</fullName>
    </submittedName>
</protein>
<dbReference type="InterPro" id="IPR027450">
    <property type="entry name" value="AlkB-like"/>
</dbReference>
<dbReference type="Proteomes" id="UP000034071">
    <property type="component" value="Chromosome"/>
</dbReference>
<dbReference type="InterPro" id="IPR005123">
    <property type="entry name" value="Oxoglu/Fe-dep_dioxygenase_dom"/>
</dbReference>
<keyword evidence="4" id="KW-0460">Magnesium</keyword>
<keyword evidence="6" id="KW-0560">Oxidoreductase</keyword>
<organism evidence="10 11">
    <name type="scientific">Kangiella geojedonensis</name>
    <dbReference type="NCBI Taxonomy" id="914150"/>
    <lineage>
        <taxon>Bacteria</taxon>
        <taxon>Pseudomonadati</taxon>
        <taxon>Pseudomonadota</taxon>
        <taxon>Gammaproteobacteria</taxon>
        <taxon>Kangiellales</taxon>
        <taxon>Kangiellaceae</taxon>
        <taxon>Kangiella</taxon>
    </lineage>
</organism>
<evidence type="ECO:0000256" key="6">
    <source>
        <dbReference type="ARBA" id="ARBA00023002"/>
    </source>
</evidence>
<dbReference type="GO" id="GO:0006307">
    <property type="term" value="P:DNA alkylation repair"/>
    <property type="evidence" value="ECO:0007669"/>
    <property type="project" value="InterPro"/>
</dbReference>
<keyword evidence="11" id="KW-1185">Reference proteome</keyword>
<dbReference type="KEGG" id="kge:TQ33_1654"/>
<dbReference type="SUPFAM" id="SSF51197">
    <property type="entry name" value="Clavaminate synthase-like"/>
    <property type="match status" value="1"/>
</dbReference>
<dbReference type="Pfam" id="PF13532">
    <property type="entry name" value="2OG-FeII_Oxy_2"/>
    <property type="match status" value="1"/>
</dbReference>
<name>A0A0F6TRA4_9GAMM</name>
<keyword evidence="2" id="KW-0479">Metal-binding</keyword>
<evidence type="ECO:0000313" key="10">
    <source>
        <dbReference type="EMBL" id="AKE52597.1"/>
    </source>
</evidence>
<dbReference type="PANTHER" id="PTHR31212">
    <property type="entry name" value="ALPHA-KETOGLUTARATE-DEPENDENT DIOXYGENASE ALKB HOMOLOG 3"/>
    <property type="match status" value="1"/>
</dbReference>
<dbReference type="GO" id="GO:0032451">
    <property type="term" value="F:demethylase activity"/>
    <property type="evidence" value="ECO:0007669"/>
    <property type="project" value="UniProtKB-ARBA"/>
</dbReference>
<keyword evidence="7" id="KW-0408">Iron</keyword>
<dbReference type="GO" id="GO:0046872">
    <property type="term" value="F:metal ion binding"/>
    <property type="evidence" value="ECO:0007669"/>
    <property type="project" value="UniProtKB-KW"/>
</dbReference>
<evidence type="ECO:0000256" key="5">
    <source>
        <dbReference type="ARBA" id="ARBA00022964"/>
    </source>
</evidence>
<proteinExistence type="predicted"/>
<accession>A0A0F6TRA4</accession>
<evidence type="ECO:0000256" key="2">
    <source>
        <dbReference type="ARBA" id="ARBA00022723"/>
    </source>
</evidence>
<dbReference type="EMBL" id="CP010975">
    <property type="protein sequence ID" value="AKE52597.1"/>
    <property type="molecule type" value="Genomic_DNA"/>
</dbReference>
<dbReference type="GO" id="GO:0016787">
    <property type="term" value="F:hydrolase activity"/>
    <property type="evidence" value="ECO:0007669"/>
    <property type="project" value="UniProtKB-ARBA"/>
</dbReference>
<dbReference type="STRING" id="914150.TQ33_1654"/>
<evidence type="ECO:0000313" key="11">
    <source>
        <dbReference type="Proteomes" id="UP000034071"/>
    </source>
</evidence>
<keyword evidence="8" id="KW-0234">DNA repair</keyword>
<dbReference type="GO" id="GO:0051213">
    <property type="term" value="F:dioxygenase activity"/>
    <property type="evidence" value="ECO:0007669"/>
    <property type="project" value="UniProtKB-KW"/>
</dbReference>
<evidence type="ECO:0000259" key="9">
    <source>
        <dbReference type="PROSITE" id="PS51471"/>
    </source>
</evidence>
<dbReference type="HOGENOM" id="CLU_048788_5_2_6"/>
<dbReference type="InterPro" id="IPR032854">
    <property type="entry name" value="ALKBH3"/>
</dbReference>
<dbReference type="RefSeq" id="WP_046561645.1">
    <property type="nucleotide sequence ID" value="NZ_CP010975.1"/>
</dbReference>
<comment type="cofactor">
    <cofactor evidence="1">
        <name>Fe(2+)</name>
        <dbReference type="ChEBI" id="CHEBI:29033"/>
    </cofactor>
</comment>
<dbReference type="Gene3D" id="2.60.120.590">
    <property type="entry name" value="Alpha-ketoglutarate-dependent dioxygenase AlkB-like"/>
    <property type="match status" value="1"/>
</dbReference>
<dbReference type="GO" id="GO:0016705">
    <property type="term" value="F:oxidoreductase activity, acting on paired donors, with incorporation or reduction of molecular oxygen"/>
    <property type="evidence" value="ECO:0007669"/>
    <property type="project" value="UniProtKB-ARBA"/>
</dbReference>
<keyword evidence="3" id="KW-0227">DNA damage</keyword>
<keyword evidence="5" id="KW-0223">Dioxygenase</keyword>
<dbReference type="InterPro" id="IPR037151">
    <property type="entry name" value="AlkB-like_sf"/>
</dbReference>
<dbReference type="PROSITE" id="PS51471">
    <property type="entry name" value="FE2OG_OXY"/>
    <property type="match status" value="1"/>
</dbReference>
<evidence type="ECO:0000256" key="3">
    <source>
        <dbReference type="ARBA" id="ARBA00022763"/>
    </source>
</evidence>
<evidence type="ECO:0000256" key="7">
    <source>
        <dbReference type="ARBA" id="ARBA00023004"/>
    </source>
</evidence>
<evidence type="ECO:0000256" key="4">
    <source>
        <dbReference type="ARBA" id="ARBA00022842"/>
    </source>
</evidence>
<evidence type="ECO:0000256" key="1">
    <source>
        <dbReference type="ARBA" id="ARBA00001954"/>
    </source>
</evidence>
<reference evidence="10 11" key="1">
    <citation type="submission" date="2015-02" db="EMBL/GenBank/DDBJ databases">
        <title>Complete genome sequence of Kangiella geojedonensis strain YCS-5T.</title>
        <authorList>
            <person name="Kim K.M."/>
        </authorList>
    </citation>
    <scope>NUCLEOTIDE SEQUENCE [LARGE SCALE GENOMIC DNA]</scope>
    <source>
        <strain evidence="10 11">YCS-5</strain>
    </source>
</reference>
<dbReference type="PANTHER" id="PTHR31212:SF4">
    <property type="entry name" value="ALPHA-KETOGLUTARATE-DEPENDENT DIOXYGENASE ALKB HOMOLOG 3"/>
    <property type="match status" value="1"/>
</dbReference>
<evidence type="ECO:0000256" key="8">
    <source>
        <dbReference type="ARBA" id="ARBA00023204"/>
    </source>
</evidence>
<dbReference type="GO" id="GO:0140097">
    <property type="term" value="F:catalytic activity, acting on DNA"/>
    <property type="evidence" value="ECO:0007669"/>
    <property type="project" value="UniProtKB-ARBA"/>
</dbReference>
<feature type="domain" description="Fe2OG dioxygenase" evidence="9">
    <location>
        <begin position="109"/>
        <end position="207"/>
    </location>
</feature>
<gene>
    <name evidence="10" type="ORF">TQ33_1654</name>
</gene>
<dbReference type="OrthoDB" id="190276at2"/>
<dbReference type="FunFam" id="2.60.120.590:FF:000004">
    <property type="entry name" value="DNA oxidative demethylase ALKBH2"/>
    <property type="match status" value="1"/>
</dbReference>